<sequence>MEQLAGAVEDRHLAGEHPAPAGDQLLLPRVGAAPEEDQGQGAAAVGDDDLQAHAPAVVEGLHGGLGDLGDDRDVLVERQVGQARQLAALGVAARVVVQQVTGGVQVEVLGHHLRGGAAEELLEGFRRARARTHSTPGH</sequence>
<accession>A0ABN3X4W5</accession>
<gene>
    <name evidence="2" type="ORF">GCM10020221_33700</name>
</gene>
<dbReference type="EMBL" id="BAAAXZ010000126">
    <property type="protein sequence ID" value="GAA2935187.1"/>
    <property type="molecule type" value="Genomic_DNA"/>
</dbReference>
<dbReference type="Proteomes" id="UP001501102">
    <property type="component" value="Unassembled WGS sequence"/>
</dbReference>
<evidence type="ECO:0000313" key="3">
    <source>
        <dbReference type="Proteomes" id="UP001501102"/>
    </source>
</evidence>
<comment type="caution">
    <text evidence="2">The sequence shown here is derived from an EMBL/GenBank/DDBJ whole genome shotgun (WGS) entry which is preliminary data.</text>
</comment>
<feature type="region of interest" description="Disordered" evidence="1">
    <location>
        <begin position="1"/>
        <end position="24"/>
    </location>
</feature>
<reference evidence="2 3" key="1">
    <citation type="journal article" date="2019" name="Int. J. Syst. Evol. Microbiol.">
        <title>The Global Catalogue of Microorganisms (GCM) 10K type strain sequencing project: providing services to taxonomists for standard genome sequencing and annotation.</title>
        <authorList>
            <consortium name="The Broad Institute Genomics Platform"/>
            <consortium name="The Broad Institute Genome Sequencing Center for Infectious Disease"/>
            <person name="Wu L."/>
            <person name="Ma J."/>
        </authorList>
    </citation>
    <scope>NUCLEOTIDE SEQUENCE [LARGE SCALE GENOMIC DNA]</scope>
    <source>
        <strain evidence="2 3">JCM 4087</strain>
    </source>
</reference>
<keyword evidence="3" id="KW-1185">Reference proteome</keyword>
<proteinExistence type="predicted"/>
<name>A0ABN3X4W5_STRTU</name>
<organism evidence="2 3">
    <name type="scientific">Streptomyces thioluteus</name>
    <dbReference type="NCBI Taxonomy" id="66431"/>
    <lineage>
        <taxon>Bacteria</taxon>
        <taxon>Bacillati</taxon>
        <taxon>Actinomycetota</taxon>
        <taxon>Actinomycetes</taxon>
        <taxon>Kitasatosporales</taxon>
        <taxon>Streptomycetaceae</taxon>
        <taxon>Streptomyces</taxon>
    </lineage>
</organism>
<evidence type="ECO:0000256" key="1">
    <source>
        <dbReference type="SAM" id="MobiDB-lite"/>
    </source>
</evidence>
<protein>
    <submittedName>
        <fullName evidence="2">Uncharacterized protein</fullName>
    </submittedName>
</protein>
<evidence type="ECO:0000313" key="2">
    <source>
        <dbReference type="EMBL" id="GAA2935187.1"/>
    </source>
</evidence>